<dbReference type="SMART" id="SM00332">
    <property type="entry name" value="PP2Cc"/>
    <property type="match status" value="1"/>
</dbReference>
<keyword evidence="7 9" id="KW-0904">Protein phosphatase</keyword>
<dbReference type="FunFam" id="3.60.40.10:FF:000041">
    <property type="entry name" value="Protein phosphatase 2C 51"/>
    <property type="match status" value="1"/>
</dbReference>
<feature type="region of interest" description="Disordered" evidence="10">
    <location>
        <begin position="47"/>
        <end position="83"/>
    </location>
</feature>
<reference evidence="12 13" key="1">
    <citation type="submission" date="2024-01" db="EMBL/GenBank/DDBJ databases">
        <authorList>
            <person name="Waweru B."/>
        </authorList>
    </citation>
    <scope>NUCLEOTIDE SEQUENCE [LARGE SCALE GENOMIC DNA]</scope>
</reference>
<evidence type="ECO:0000313" key="13">
    <source>
        <dbReference type="Proteomes" id="UP001314170"/>
    </source>
</evidence>
<gene>
    <name evidence="12" type="ORF">DCAF_LOCUS24276</name>
</gene>
<dbReference type="GO" id="GO:0004722">
    <property type="term" value="F:protein serine/threonine phosphatase activity"/>
    <property type="evidence" value="ECO:0007669"/>
    <property type="project" value="UniProtKB-EC"/>
</dbReference>
<feature type="domain" description="PPM-type phosphatase" evidence="11">
    <location>
        <begin position="166"/>
        <end position="478"/>
    </location>
</feature>
<dbReference type="InterPro" id="IPR001932">
    <property type="entry name" value="PPM-type_phosphatase-like_dom"/>
</dbReference>
<organism evidence="12 13">
    <name type="scientific">Dovyalis caffra</name>
    <dbReference type="NCBI Taxonomy" id="77055"/>
    <lineage>
        <taxon>Eukaryota</taxon>
        <taxon>Viridiplantae</taxon>
        <taxon>Streptophyta</taxon>
        <taxon>Embryophyta</taxon>
        <taxon>Tracheophyta</taxon>
        <taxon>Spermatophyta</taxon>
        <taxon>Magnoliopsida</taxon>
        <taxon>eudicotyledons</taxon>
        <taxon>Gunneridae</taxon>
        <taxon>Pentapetalae</taxon>
        <taxon>rosids</taxon>
        <taxon>fabids</taxon>
        <taxon>Malpighiales</taxon>
        <taxon>Salicaceae</taxon>
        <taxon>Flacourtieae</taxon>
        <taxon>Dovyalis</taxon>
    </lineage>
</organism>
<dbReference type="AlphaFoldDB" id="A0AAV1SNH9"/>
<dbReference type="EC" id="3.1.3.16" evidence="3"/>
<protein>
    <recommendedName>
        <fullName evidence="3">protein-serine/threonine phosphatase</fullName>
        <ecNumber evidence="3">3.1.3.16</ecNumber>
    </recommendedName>
</protein>
<evidence type="ECO:0000256" key="7">
    <source>
        <dbReference type="ARBA" id="ARBA00022912"/>
    </source>
</evidence>
<dbReference type="Pfam" id="PF00481">
    <property type="entry name" value="PP2C"/>
    <property type="match status" value="1"/>
</dbReference>
<evidence type="ECO:0000259" key="11">
    <source>
        <dbReference type="PROSITE" id="PS51746"/>
    </source>
</evidence>
<evidence type="ECO:0000256" key="9">
    <source>
        <dbReference type="RuleBase" id="RU003465"/>
    </source>
</evidence>
<evidence type="ECO:0000256" key="10">
    <source>
        <dbReference type="SAM" id="MobiDB-lite"/>
    </source>
</evidence>
<dbReference type="InterPro" id="IPR036457">
    <property type="entry name" value="PPM-type-like_dom_sf"/>
</dbReference>
<name>A0AAV1SNH9_9ROSI</name>
<dbReference type="Gene3D" id="3.60.40.10">
    <property type="entry name" value="PPM-type phosphatase domain"/>
    <property type="match status" value="1"/>
</dbReference>
<evidence type="ECO:0000256" key="8">
    <source>
        <dbReference type="ARBA" id="ARBA00023211"/>
    </source>
</evidence>
<sequence>MTCNESPPVSRVDFSGLKRITDRATLLSNSNLMMPCDHSIASKSEGGYFSNESSLSFRETIKQPSEEYEPSVTSDRNSPSPIPMEVEESTCNVQVIDKFNAREPNGELDPVEDFVSIAMDVEGEGVDESGLNQNLLREPPEDRVSQEKKINRTSRQSVTELRSIPLWGFTSIRGGRPEMEDAVATVPRFMQIPTQFLIDDSVSQGKNQSLGHFTAHFFGVYDGHGGSQVADYCSKRLHLALAEEIELAKSSFCDDSTWNSWQDHWKKLFANCFLKVDAETGESSRGATGSNGGSKPIATETVGSTAVVAIVCPTHIIVANCGDSRAVLHRGKVAMPLSADHKPDREDERARIEGAGGKVIQWNGSRVFGVLAMSRSIGDRYLKPWIIPDPEVTFIPRTKEDECLILASDGLWDVMTNEEACDIARKRILLCHKRNGDTLPAQRGGGVNPAAREAAERLSKLALQKGSKDNIAIIETTFLDVSYKPKASLKVQTASYLFHGMACTKYSDTGMFCE</sequence>
<evidence type="ECO:0000256" key="1">
    <source>
        <dbReference type="ARBA" id="ARBA00001936"/>
    </source>
</evidence>
<dbReference type="PANTHER" id="PTHR47992">
    <property type="entry name" value="PROTEIN PHOSPHATASE"/>
    <property type="match status" value="1"/>
</dbReference>
<evidence type="ECO:0000256" key="4">
    <source>
        <dbReference type="ARBA" id="ARBA00022723"/>
    </source>
</evidence>
<dbReference type="PROSITE" id="PS51746">
    <property type="entry name" value="PPM_2"/>
    <property type="match status" value="1"/>
</dbReference>
<evidence type="ECO:0000256" key="2">
    <source>
        <dbReference type="ARBA" id="ARBA00001946"/>
    </source>
</evidence>
<dbReference type="InterPro" id="IPR015655">
    <property type="entry name" value="PP2C"/>
</dbReference>
<dbReference type="PROSITE" id="PS01032">
    <property type="entry name" value="PPM_1"/>
    <property type="match status" value="1"/>
</dbReference>
<comment type="cofactor">
    <cofactor evidence="2">
        <name>Mg(2+)</name>
        <dbReference type="ChEBI" id="CHEBI:18420"/>
    </cofactor>
</comment>
<dbReference type="GO" id="GO:0046872">
    <property type="term" value="F:metal ion binding"/>
    <property type="evidence" value="ECO:0007669"/>
    <property type="project" value="UniProtKB-KW"/>
</dbReference>
<keyword evidence="13" id="KW-1185">Reference proteome</keyword>
<dbReference type="InterPro" id="IPR000222">
    <property type="entry name" value="PP2C_BS"/>
</dbReference>
<proteinExistence type="inferred from homology"/>
<dbReference type="CDD" id="cd00143">
    <property type="entry name" value="PP2Cc"/>
    <property type="match status" value="1"/>
</dbReference>
<evidence type="ECO:0000256" key="3">
    <source>
        <dbReference type="ARBA" id="ARBA00013081"/>
    </source>
</evidence>
<keyword evidence="4" id="KW-0479">Metal-binding</keyword>
<dbReference type="SUPFAM" id="SSF81606">
    <property type="entry name" value="PP2C-like"/>
    <property type="match status" value="1"/>
</dbReference>
<keyword evidence="8" id="KW-0464">Manganese</keyword>
<accession>A0AAV1SNH9</accession>
<dbReference type="EMBL" id="CAWUPB010001194">
    <property type="protein sequence ID" value="CAK7352542.1"/>
    <property type="molecule type" value="Genomic_DNA"/>
</dbReference>
<keyword evidence="6" id="KW-0460">Magnesium</keyword>
<evidence type="ECO:0000313" key="12">
    <source>
        <dbReference type="EMBL" id="CAK7352542.1"/>
    </source>
</evidence>
<evidence type="ECO:0000256" key="5">
    <source>
        <dbReference type="ARBA" id="ARBA00022801"/>
    </source>
</evidence>
<comment type="caution">
    <text evidence="12">The sequence shown here is derived from an EMBL/GenBank/DDBJ whole genome shotgun (WGS) entry which is preliminary data.</text>
</comment>
<keyword evidence="5 9" id="KW-0378">Hydrolase</keyword>
<comment type="cofactor">
    <cofactor evidence="1">
        <name>Mn(2+)</name>
        <dbReference type="ChEBI" id="CHEBI:29035"/>
    </cofactor>
</comment>
<evidence type="ECO:0000256" key="6">
    <source>
        <dbReference type="ARBA" id="ARBA00022842"/>
    </source>
</evidence>
<comment type="similarity">
    <text evidence="9">Belongs to the PP2C family.</text>
</comment>
<dbReference type="Proteomes" id="UP001314170">
    <property type="component" value="Unassembled WGS sequence"/>
</dbReference>